<keyword evidence="10" id="KW-1185">Reference proteome</keyword>
<evidence type="ECO:0000256" key="6">
    <source>
        <dbReference type="ARBA" id="ARBA00022989"/>
    </source>
</evidence>
<sequence length="85" mass="8777">MILIDLAIVLVALSLLAAVVRLVRGPSDADRGLAGDLVFFGFVALVALVGLRADSEVVFDVVLVATLVGFLASLSIARLVTGGKR</sequence>
<dbReference type="Pfam" id="PF04066">
    <property type="entry name" value="MrpF_PhaF"/>
    <property type="match status" value="1"/>
</dbReference>
<keyword evidence="7 8" id="KW-0472">Membrane</keyword>
<dbReference type="RefSeq" id="WP_016697456.1">
    <property type="nucleotide sequence ID" value="NZ_AUBJ02000001.1"/>
</dbReference>
<gene>
    <name evidence="9" type="ORF">G443_004256</name>
</gene>
<keyword evidence="6 8" id="KW-1133">Transmembrane helix</keyword>
<comment type="subcellular location">
    <subcellularLocation>
        <location evidence="1">Cell membrane</location>
        <topology evidence="1">Multi-pass membrane protein</topology>
    </subcellularLocation>
</comment>
<comment type="caution">
    <text evidence="9">The sequence shown here is derived from an EMBL/GenBank/DDBJ whole genome shotgun (WGS) entry which is preliminary data.</text>
</comment>
<keyword evidence="5 8" id="KW-0812">Transmembrane</keyword>
<evidence type="ECO:0000313" key="9">
    <source>
        <dbReference type="EMBL" id="MCP2333986.1"/>
    </source>
</evidence>
<accession>A0ABT1JQL8</accession>
<evidence type="ECO:0000313" key="10">
    <source>
        <dbReference type="Proteomes" id="UP000791080"/>
    </source>
</evidence>
<dbReference type="PANTHER" id="PTHR34702">
    <property type="entry name" value="NA(+)/H(+) ANTIPORTER SUBUNIT F1"/>
    <property type="match status" value="1"/>
</dbReference>
<protein>
    <submittedName>
        <fullName evidence="9">Multicomponent Na+:H+ antiporter subunit F</fullName>
    </submittedName>
</protein>
<organism evidence="9 10">
    <name type="scientific">Actinoalloteichus caeruleus DSM 43889</name>
    <dbReference type="NCBI Taxonomy" id="1120930"/>
    <lineage>
        <taxon>Bacteria</taxon>
        <taxon>Bacillati</taxon>
        <taxon>Actinomycetota</taxon>
        <taxon>Actinomycetes</taxon>
        <taxon>Pseudonocardiales</taxon>
        <taxon>Pseudonocardiaceae</taxon>
        <taxon>Actinoalloteichus</taxon>
        <taxon>Actinoalloteichus cyanogriseus</taxon>
    </lineage>
</organism>
<evidence type="ECO:0000256" key="4">
    <source>
        <dbReference type="ARBA" id="ARBA00022475"/>
    </source>
</evidence>
<feature type="transmembrane region" description="Helical" evidence="8">
    <location>
        <begin position="58"/>
        <end position="80"/>
    </location>
</feature>
<evidence type="ECO:0000256" key="5">
    <source>
        <dbReference type="ARBA" id="ARBA00022692"/>
    </source>
</evidence>
<evidence type="ECO:0000256" key="1">
    <source>
        <dbReference type="ARBA" id="ARBA00004651"/>
    </source>
</evidence>
<feature type="transmembrane region" description="Helical" evidence="8">
    <location>
        <begin position="32"/>
        <end position="51"/>
    </location>
</feature>
<comment type="similarity">
    <text evidence="2">Belongs to the CPA3 antiporters (TC 2.A.63) subunit F family.</text>
</comment>
<evidence type="ECO:0000256" key="8">
    <source>
        <dbReference type="SAM" id="Phobius"/>
    </source>
</evidence>
<keyword evidence="3" id="KW-0813">Transport</keyword>
<keyword evidence="4" id="KW-1003">Cell membrane</keyword>
<evidence type="ECO:0000256" key="7">
    <source>
        <dbReference type="ARBA" id="ARBA00023136"/>
    </source>
</evidence>
<reference evidence="9 10" key="1">
    <citation type="submission" date="2013-07" db="EMBL/GenBank/DDBJ databases">
        <authorList>
            <consortium name="DOE Joint Genome Institute"/>
            <person name="Reeve W."/>
            <person name="Huntemann M."/>
            <person name="Han J."/>
            <person name="Chen A."/>
            <person name="Kyrpides N."/>
            <person name="Mavromatis K."/>
            <person name="Markowitz V."/>
            <person name="Palaniappan K."/>
            <person name="Ivanova N."/>
            <person name="Schaumberg A."/>
            <person name="Pati A."/>
            <person name="Liolios K."/>
            <person name="Nordberg H.P."/>
            <person name="Cantor M.N."/>
            <person name="Hua S.X."/>
            <person name="Woyke T."/>
        </authorList>
    </citation>
    <scope>NUCLEOTIDE SEQUENCE [LARGE SCALE GENOMIC DNA]</scope>
    <source>
        <strain evidence="9 10">DSM 43889</strain>
    </source>
</reference>
<dbReference type="EMBL" id="AUBJ02000001">
    <property type="protein sequence ID" value="MCP2333986.1"/>
    <property type="molecule type" value="Genomic_DNA"/>
</dbReference>
<evidence type="ECO:0000256" key="2">
    <source>
        <dbReference type="ARBA" id="ARBA00009212"/>
    </source>
</evidence>
<dbReference type="PANTHER" id="PTHR34702:SF1">
    <property type="entry name" value="NA(+)_H(+) ANTIPORTER SUBUNIT F"/>
    <property type="match status" value="1"/>
</dbReference>
<reference evidence="9 10" key="2">
    <citation type="submission" date="2022-06" db="EMBL/GenBank/DDBJ databases">
        <title>Genomic Encyclopedia of Type Strains, Phase I: the one thousand microbial genomes (KMG-I) project.</title>
        <authorList>
            <person name="Kyrpides N."/>
        </authorList>
    </citation>
    <scope>NUCLEOTIDE SEQUENCE [LARGE SCALE GENOMIC DNA]</scope>
    <source>
        <strain evidence="9 10">DSM 43889</strain>
    </source>
</reference>
<dbReference type="InterPro" id="IPR007208">
    <property type="entry name" value="MrpF/PhaF-like"/>
</dbReference>
<proteinExistence type="inferred from homology"/>
<dbReference type="Proteomes" id="UP000791080">
    <property type="component" value="Unassembled WGS sequence"/>
</dbReference>
<name>A0ABT1JQL8_ACTCY</name>
<evidence type="ECO:0000256" key="3">
    <source>
        <dbReference type="ARBA" id="ARBA00022448"/>
    </source>
</evidence>